<evidence type="ECO:0000256" key="5">
    <source>
        <dbReference type="ARBA" id="ARBA00023136"/>
    </source>
</evidence>
<evidence type="ECO:0000313" key="8">
    <source>
        <dbReference type="EMBL" id="MZL69675.1"/>
    </source>
</evidence>
<dbReference type="InterPro" id="IPR051461">
    <property type="entry name" value="UPF0750_membrane"/>
</dbReference>
<dbReference type="PANTHER" id="PTHR33545:SF5">
    <property type="entry name" value="UPF0750 MEMBRANE PROTEIN YITT"/>
    <property type="match status" value="1"/>
</dbReference>
<reference evidence="9" key="2">
    <citation type="submission" date="2016-11" db="EMBL/GenBank/DDBJ databases">
        <authorList>
            <person name="Varghese N."/>
            <person name="Submissions S."/>
        </authorList>
    </citation>
    <scope>NUCLEOTIDE SEQUENCE</scope>
    <source>
        <strain evidence="9">DSM 4029</strain>
    </source>
</reference>
<dbReference type="PIRSF" id="PIRSF006483">
    <property type="entry name" value="Membrane_protein_YitT"/>
    <property type="match status" value="1"/>
</dbReference>
<dbReference type="InterPro" id="IPR003740">
    <property type="entry name" value="YitT"/>
</dbReference>
<dbReference type="CDD" id="cd16380">
    <property type="entry name" value="YitT_C"/>
    <property type="match status" value="1"/>
</dbReference>
<evidence type="ECO:0000256" key="1">
    <source>
        <dbReference type="ARBA" id="ARBA00004651"/>
    </source>
</evidence>
<reference evidence="10" key="1">
    <citation type="submission" date="2016-11" db="EMBL/GenBank/DDBJ databases">
        <authorList>
            <person name="Jaros S."/>
            <person name="Januszkiewicz K."/>
            <person name="Wedrychowicz H."/>
        </authorList>
    </citation>
    <scope>NUCLEOTIDE SEQUENCE [LARGE SCALE GENOMIC DNA]</scope>
    <source>
        <strain evidence="10">DSM 4029</strain>
    </source>
</reference>
<sequence length="281" mass="30818">MKKKATDFLLMTFGTVLVSVGTYFFKFPNHFSFGGVSGLSVVLGQAFPFLSPGAWNTIFSLLFLVLGFVFLDRGFGFKTVYCSLLFAGLTQGLEYIFPLAGPLTDQKMLELIFAAALPAVGSAILFNIDASSGGTDILAMIMRKFTRLNIGKALLLSDAVIALSALFVFDIQTGLYSIVGLVMKSFLVDMVIENINMKKSFTIVTTHPEEVCEFINKNLHRGATIWQAKGAFTDKPHWVILSVMSRMQAAALRNYVKNADAHAFMLISNATTIVGKGFREM</sequence>
<dbReference type="InterPro" id="IPR019264">
    <property type="entry name" value="DUF2179"/>
</dbReference>
<name>A0AAQ1MFB2_9FIRM</name>
<dbReference type="EMBL" id="WWVX01000005">
    <property type="protein sequence ID" value="MZL69675.1"/>
    <property type="molecule type" value="Genomic_DNA"/>
</dbReference>
<dbReference type="Proteomes" id="UP000184089">
    <property type="component" value="Unassembled WGS sequence"/>
</dbReference>
<dbReference type="InterPro" id="IPR015867">
    <property type="entry name" value="N-reg_PII/ATP_PRibTrfase_C"/>
</dbReference>
<evidence type="ECO:0000313" key="10">
    <source>
        <dbReference type="Proteomes" id="UP000184089"/>
    </source>
</evidence>
<accession>A0AAQ1MFB2</accession>
<dbReference type="Proteomes" id="UP000474718">
    <property type="component" value="Unassembled WGS sequence"/>
</dbReference>
<proteinExistence type="predicted"/>
<reference evidence="8 11" key="3">
    <citation type="journal article" date="2019" name="Nat. Med.">
        <title>A library of human gut bacterial isolates paired with longitudinal multiomics data enables mechanistic microbiome research.</title>
        <authorList>
            <person name="Poyet M."/>
            <person name="Groussin M."/>
            <person name="Gibbons S.M."/>
            <person name="Avila-Pacheco J."/>
            <person name="Jiang X."/>
            <person name="Kearney S.M."/>
            <person name="Perrotta A.R."/>
            <person name="Berdy B."/>
            <person name="Zhao S."/>
            <person name="Lieberman T.D."/>
            <person name="Swanson P.K."/>
            <person name="Smith M."/>
            <person name="Roesemann S."/>
            <person name="Alexander J.E."/>
            <person name="Rich S.A."/>
            <person name="Livny J."/>
            <person name="Vlamakis H."/>
            <person name="Clish C."/>
            <person name="Bullock K."/>
            <person name="Deik A."/>
            <person name="Scott J."/>
            <person name="Pierce K.A."/>
            <person name="Xavier R.J."/>
            <person name="Alm E.J."/>
        </authorList>
    </citation>
    <scope>NUCLEOTIDE SEQUENCE [LARGE SCALE GENOMIC DNA]</scope>
    <source>
        <strain evidence="8 11">BIOML-A2</strain>
    </source>
</reference>
<comment type="subcellular location">
    <subcellularLocation>
        <location evidence="1">Cell membrane</location>
        <topology evidence="1">Multi-pass membrane protein</topology>
    </subcellularLocation>
</comment>
<dbReference type="EMBL" id="FQVY01000004">
    <property type="protein sequence ID" value="SHG51954.1"/>
    <property type="molecule type" value="Genomic_DNA"/>
</dbReference>
<dbReference type="AlphaFoldDB" id="A0AAQ1MFB2"/>
<dbReference type="Pfam" id="PF10035">
    <property type="entry name" value="DUF2179"/>
    <property type="match status" value="1"/>
</dbReference>
<feature type="transmembrane region" description="Helical" evidence="6">
    <location>
        <begin position="7"/>
        <end position="25"/>
    </location>
</feature>
<feature type="transmembrane region" description="Helical" evidence="6">
    <location>
        <begin position="109"/>
        <end position="128"/>
    </location>
</feature>
<dbReference type="PANTHER" id="PTHR33545">
    <property type="entry name" value="UPF0750 MEMBRANE PROTEIN YITT-RELATED"/>
    <property type="match status" value="1"/>
</dbReference>
<dbReference type="Gene3D" id="3.30.70.120">
    <property type="match status" value="1"/>
</dbReference>
<feature type="domain" description="DUF2179" evidence="7">
    <location>
        <begin position="221"/>
        <end position="275"/>
    </location>
</feature>
<comment type="caution">
    <text evidence="9">The sequence shown here is derived from an EMBL/GenBank/DDBJ whole genome shotgun (WGS) entry which is preliminary data.</text>
</comment>
<feature type="transmembrane region" description="Helical" evidence="6">
    <location>
        <begin position="53"/>
        <end position="71"/>
    </location>
</feature>
<gene>
    <name evidence="8" type="ORF">GT747_07895</name>
    <name evidence="9" type="ORF">SAMN05444424_2640</name>
</gene>
<feature type="transmembrane region" description="Helical" evidence="6">
    <location>
        <begin position="78"/>
        <end position="97"/>
    </location>
</feature>
<feature type="transmembrane region" description="Helical" evidence="6">
    <location>
        <begin position="149"/>
        <end position="169"/>
    </location>
</feature>
<dbReference type="RefSeq" id="WP_021660184.1">
    <property type="nucleotide sequence ID" value="NZ_FQVY01000004.1"/>
</dbReference>
<evidence type="ECO:0000313" key="9">
    <source>
        <dbReference type="EMBL" id="SHG51954.1"/>
    </source>
</evidence>
<evidence type="ECO:0000256" key="3">
    <source>
        <dbReference type="ARBA" id="ARBA00022692"/>
    </source>
</evidence>
<dbReference type="GO" id="GO:0005886">
    <property type="term" value="C:plasma membrane"/>
    <property type="evidence" value="ECO:0007669"/>
    <property type="project" value="UniProtKB-SubCell"/>
</dbReference>
<evidence type="ECO:0000313" key="11">
    <source>
        <dbReference type="Proteomes" id="UP000474718"/>
    </source>
</evidence>
<evidence type="ECO:0000256" key="6">
    <source>
        <dbReference type="SAM" id="Phobius"/>
    </source>
</evidence>
<protein>
    <submittedName>
        <fullName evidence="8">DUF2179 domain-containing protein</fullName>
    </submittedName>
    <submittedName>
        <fullName evidence="9">Uncharacterized membrane-anchored protein YitT, contains DUF161 and DUF2179 domains</fullName>
    </submittedName>
</protein>
<keyword evidence="3 6" id="KW-0812">Transmembrane</keyword>
<evidence type="ECO:0000256" key="4">
    <source>
        <dbReference type="ARBA" id="ARBA00022989"/>
    </source>
</evidence>
<evidence type="ECO:0000259" key="7">
    <source>
        <dbReference type="Pfam" id="PF10035"/>
    </source>
</evidence>
<keyword evidence="4 6" id="KW-1133">Transmembrane helix</keyword>
<dbReference type="Pfam" id="PF02588">
    <property type="entry name" value="YitT_membrane"/>
    <property type="match status" value="1"/>
</dbReference>
<evidence type="ECO:0000256" key="2">
    <source>
        <dbReference type="ARBA" id="ARBA00022475"/>
    </source>
</evidence>
<keyword evidence="11" id="KW-1185">Reference proteome</keyword>
<organism evidence="9 10">
    <name type="scientific">Bittarella massiliensis</name>
    <name type="common">ex Durand et al. 2017</name>
    <dbReference type="NCBI Taxonomy" id="1720313"/>
    <lineage>
        <taxon>Bacteria</taxon>
        <taxon>Bacillati</taxon>
        <taxon>Bacillota</taxon>
        <taxon>Clostridia</taxon>
        <taxon>Eubacteriales</taxon>
        <taxon>Oscillospiraceae</taxon>
        <taxon>Bittarella (ex Durand et al. 2017)</taxon>
    </lineage>
</organism>
<keyword evidence="2" id="KW-1003">Cell membrane</keyword>
<keyword evidence="5 6" id="KW-0472">Membrane</keyword>